<protein>
    <recommendedName>
        <fullName evidence="3">Mobilization protein</fullName>
    </recommendedName>
</protein>
<dbReference type="InterPro" id="IPR045788">
    <property type="entry name" value="MobC_2"/>
</dbReference>
<name>A0A840TSK1_9BACT</name>
<dbReference type="RefSeq" id="WP_184171980.1">
    <property type="nucleotide sequence ID" value="NZ_JACHGF010000002.1"/>
</dbReference>
<evidence type="ECO:0008006" key="3">
    <source>
        <dbReference type="Google" id="ProtNLM"/>
    </source>
</evidence>
<comment type="caution">
    <text evidence="1">The sequence shown here is derived from an EMBL/GenBank/DDBJ whole genome shotgun (WGS) entry which is preliminary data.</text>
</comment>
<gene>
    <name evidence="1" type="ORF">HNQ92_001106</name>
</gene>
<evidence type="ECO:0000313" key="2">
    <source>
        <dbReference type="Proteomes" id="UP000557307"/>
    </source>
</evidence>
<dbReference type="Pfam" id="PF19514">
    <property type="entry name" value="MobC_2"/>
    <property type="match status" value="1"/>
</dbReference>
<keyword evidence="2" id="KW-1185">Reference proteome</keyword>
<proteinExistence type="predicted"/>
<reference evidence="1 2" key="1">
    <citation type="submission" date="2020-08" db="EMBL/GenBank/DDBJ databases">
        <title>Genomic Encyclopedia of Type Strains, Phase IV (KMG-IV): sequencing the most valuable type-strain genomes for metagenomic binning, comparative biology and taxonomic classification.</title>
        <authorList>
            <person name="Goeker M."/>
        </authorList>
    </citation>
    <scope>NUCLEOTIDE SEQUENCE [LARGE SCALE GENOMIC DNA]</scope>
    <source>
        <strain evidence="1 2">DSM 105074</strain>
    </source>
</reference>
<evidence type="ECO:0000313" key="1">
    <source>
        <dbReference type="EMBL" id="MBB5282980.1"/>
    </source>
</evidence>
<dbReference type="AlphaFoldDB" id="A0A840TSK1"/>
<sequence length="129" mass="15164">MKAENNRNRWLHLRLTEQEYASLHQEYARTTDRKLSDFARRKLLGKPVTVLHRNQSLDGIGEELGRLRMELRAAGHNFNQAVKKLHTLRGGHQIEAWLLTYETQREQLCRQVERAGSYLKTLAGLWSRE</sequence>
<dbReference type="EMBL" id="JACHGF010000002">
    <property type="protein sequence ID" value="MBB5282980.1"/>
    <property type="molecule type" value="Genomic_DNA"/>
</dbReference>
<organism evidence="1 2">
    <name type="scientific">Rhabdobacter roseus</name>
    <dbReference type="NCBI Taxonomy" id="1655419"/>
    <lineage>
        <taxon>Bacteria</taxon>
        <taxon>Pseudomonadati</taxon>
        <taxon>Bacteroidota</taxon>
        <taxon>Cytophagia</taxon>
        <taxon>Cytophagales</taxon>
        <taxon>Cytophagaceae</taxon>
        <taxon>Rhabdobacter</taxon>
    </lineage>
</organism>
<dbReference type="Proteomes" id="UP000557307">
    <property type="component" value="Unassembled WGS sequence"/>
</dbReference>
<accession>A0A840TSK1</accession>